<sequence>MTQDSIPDVPDAPDAPDVPLVTAPARAWVAYDLAVRRKHYWFPDPLSVPARVADAGVALCHGDGRVREAALRAGVGAGLLPLVVVRGADWAGAVREAARAVLARTPTDALAEVAHVVLRIGERAHGGHAVRLLKERLGTAEADTRRRVLTHPAREVRRWGFQQAVDNGWLSPDELAAAAVREDDVLVQTLCAEAALGEDAGNAVPRGPLDLLLTARAARVRAVAVTALRRAGTPEKGAAWLDDRSAAVRECAQWAVRVSGGDPAAHYRDAVSAGPGRVPRGAVAGLGECGAGGSAADAELVTPFLADDSAGVRAAAVGALSALAGAEPELVAHLLDDPSPAVVGRVARALAGDADTLPLDGPGGLLTRLGPDREKHIRRAAFQLLAARGGLEPLRAALSLVDDPELWQRARALAARWSPTNSASLAAALPPHERALLAAEITRAEPCLPPHTGTMLRWVLRLREE</sequence>
<gene>
    <name evidence="1" type="ORF">NMN56_041765</name>
</gene>
<dbReference type="InterPro" id="IPR011989">
    <property type="entry name" value="ARM-like"/>
</dbReference>
<dbReference type="RefSeq" id="WP_274047258.1">
    <property type="nucleotide sequence ID" value="NZ_JANCPR020000085.1"/>
</dbReference>
<evidence type="ECO:0000313" key="1">
    <source>
        <dbReference type="EMBL" id="MDJ1138379.1"/>
    </source>
</evidence>
<name>A0ABT7AAJ6_9ACTN</name>
<comment type="caution">
    <text evidence="1">The sequence shown here is derived from an EMBL/GenBank/DDBJ whole genome shotgun (WGS) entry which is preliminary data.</text>
</comment>
<accession>A0ABT7AAJ6</accession>
<organism evidence="1 2">
    <name type="scientific">Streptomyces iconiensis</name>
    <dbReference type="NCBI Taxonomy" id="1384038"/>
    <lineage>
        <taxon>Bacteria</taxon>
        <taxon>Bacillati</taxon>
        <taxon>Actinomycetota</taxon>
        <taxon>Actinomycetes</taxon>
        <taxon>Kitasatosporales</taxon>
        <taxon>Streptomycetaceae</taxon>
        <taxon>Streptomyces</taxon>
    </lineage>
</organism>
<keyword evidence="2" id="KW-1185">Reference proteome</keyword>
<dbReference type="InterPro" id="IPR016024">
    <property type="entry name" value="ARM-type_fold"/>
</dbReference>
<reference evidence="1 2" key="1">
    <citation type="submission" date="2023-05" db="EMBL/GenBank/DDBJ databases">
        <title>Streptantibioticus silvisoli sp. nov., acidotolerant actinomycetes 1 from pine litter.</title>
        <authorList>
            <person name="Swiecimska M."/>
            <person name="Golinska P."/>
            <person name="Sangal V."/>
            <person name="Wachnowicz B."/>
            <person name="Goodfellow M."/>
        </authorList>
    </citation>
    <scope>NUCLEOTIDE SEQUENCE [LARGE SCALE GENOMIC DNA]</scope>
    <source>
        <strain evidence="1 2">DSM 42109</strain>
    </source>
</reference>
<dbReference type="Gene3D" id="1.25.10.10">
    <property type="entry name" value="Leucine-rich Repeat Variant"/>
    <property type="match status" value="1"/>
</dbReference>
<evidence type="ECO:0008006" key="3">
    <source>
        <dbReference type="Google" id="ProtNLM"/>
    </source>
</evidence>
<protein>
    <recommendedName>
        <fullName evidence="3">HEAT repeat</fullName>
    </recommendedName>
</protein>
<dbReference type="Proteomes" id="UP001214441">
    <property type="component" value="Unassembled WGS sequence"/>
</dbReference>
<dbReference type="SUPFAM" id="SSF48371">
    <property type="entry name" value="ARM repeat"/>
    <property type="match status" value="1"/>
</dbReference>
<proteinExistence type="predicted"/>
<evidence type="ECO:0000313" key="2">
    <source>
        <dbReference type="Proteomes" id="UP001214441"/>
    </source>
</evidence>
<dbReference type="EMBL" id="JANCPR020000085">
    <property type="protein sequence ID" value="MDJ1138379.1"/>
    <property type="molecule type" value="Genomic_DNA"/>
</dbReference>